<evidence type="ECO:0000313" key="5">
    <source>
        <dbReference type="Proteomes" id="UP001498469"/>
    </source>
</evidence>
<dbReference type="Pfam" id="PF16472">
    <property type="entry name" value="DUF5050"/>
    <property type="match status" value="2"/>
</dbReference>
<accession>A0ABU7USE1</accession>
<dbReference type="RefSeq" id="WP_216253850.1">
    <property type="nucleotide sequence ID" value="NZ_JAZHFS010000021.1"/>
</dbReference>
<evidence type="ECO:0000313" key="4">
    <source>
        <dbReference type="EMBL" id="MEF2114330.1"/>
    </source>
</evidence>
<dbReference type="Proteomes" id="UP001498469">
    <property type="component" value="Unassembled WGS sequence"/>
</dbReference>
<sequence length="507" mass="54900">MVNKKIFIGFSKFAMAAIIAFSVSGVAHAATGDIINTTNKKIYKVTSSNDIKSLIADLKDGGNDIFLIEDSNAKYYNPNDKLVAQSVGVATILKAASVDFKNPVAIKTYIITHAVAATNAVKLATDKVVTQTVDTTSYTAPKLLVSSVGAINITKNVDDAYTLPTTVTATLSDGTTKNLAAIWYDEASTQVAGVYTFTGTLTMVDGVVNTNNITITAKLTVNSVINVDTNIRGNTSGNITNDGLAAEYNGWIYYANENDSGKLYKINATGGTSQKLSNNVTSSINVVGGWIYYLSSGELYKIRIDGTDDTNIGAGTIKFVNVINRNIYYCGQYLDVQSIGDVNTNQHVGGNSHYSDNYYGLIVTGDYVYFIDAQNLLNKASIIDGTVSPVGTNIKASYINVIDNWIYYINLDNKKIYKINTDGSNNTCLFSGFAEGLNVTADAWVYYINSDDRNIYRMNTSGTGIEQVSYNASSQINIAGGWLYYVNPVTKVEYRINLSSKSTEKVT</sequence>
<reference evidence="4 5" key="1">
    <citation type="submission" date="2023-11" db="EMBL/GenBank/DDBJ databases">
        <title>Draft genome sequence of a psychrophilic Clostridium strain from permafrost water brine.</title>
        <authorList>
            <person name="Shcherbakova V.A."/>
            <person name="Trubitsyn V.E."/>
            <person name="Zakharyuk A.G."/>
        </authorList>
    </citation>
    <scope>NUCLEOTIDE SEQUENCE [LARGE SCALE GENOMIC DNA]</scope>
    <source>
        <strain evidence="4 5">14F</strain>
    </source>
</reference>
<gene>
    <name evidence="4" type="ORF">SJI18_18700</name>
</gene>
<dbReference type="InterPro" id="IPR053369">
    <property type="entry name" value="SrfA-induced_signal"/>
</dbReference>
<feature type="domain" description="Prolow-density lipoprotein receptor-related protein 1-like beta-propeller" evidence="3">
    <location>
        <begin position="355"/>
        <end position="506"/>
    </location>
</feature>
<keyword evidence="5" id="KW-1185">Reference proteome</keyword>
<evidence type="ECO:0000259" key="3">
    <source>
        <dbReference type="Pfam" id="PF16472"/>
    </source>
</evidence>
<dbReference type="PANTHER" id="PTHR32256:SF17">
    <property type="entry name" value="EGF-LIKE DOMAIN-CONTAINING PROTEIN"/>
    <property type="match status" value="1"/>
</dbReference>
<feature type="domain" description="Prolow-density lipoprotein receptor-related protein 1-like beta-propeller" evidence="3">
    <location>
        <begin position="234"/>
        <end position="330"/>
    </location>
</feature>
<dbReference type="Pfam" id="PF07532">
    <property type="entry name" value="Big_4"/>
    <property type="match status" value="1"/>
</dbReference>
<dbReference type="InterPro" id="IPR011081">
    <property type="entry name" value="Big_4"/>
</dbReference>
<dbReference type="InterPro" id="IPR032485">
    <property type="entry name" value="LRP1-like_beta_prop"/>
</dbReference>
<proteinExistence type="predicted"/>
<evidence type="ECO:0000256" key="1">
    <source>
        <dbReference type="SAM" id="SignalP"/>
    </source>
</evidence>
<comment type="caution">
    <text evidence="4">The sequence shown here is derived from an EMBL/GenBank/DDBJ whole genome shotgun (WGS) entry which is preliminary data.</text>
</comment>
<feature type="chain" id="PRO_5045726848" evidence="1">
    <location>
        <begin position="30"/>
        <end position="507"/>
    </location>
</feature>
<evidence type="ECO:0000259" key="2">
    <source>
        <dbReference type="Pfam" id="PF07532"/>
    </source>
</evidence>
<organism evidence="4 5">
    <name type="scientific">Clostridium frigoriphilum</name>
    <dbReference type="NCBI Taxonomy" id="443253"/>
    <lineage>
        <taxon>Bacteria</taxon>
        <taxon>Bacillati</taxon>
        <taxon>Bacillota</taxon>
        <taxon>Clostridia</taxon>
        <taxon>Eubacteriales</taxon>
        <taxon>Clostridiaceae</taxon>
        <taxon>Clostridium</taxon>
    </lineage>
</organism>
<feature type="domain" description="Bacterial Ig-like" evidence="2">
    <location>
        <begin position="151"/>
        <end position="201"/>
    </location>
</feature>
<dbReference type="EMBL" id="JAZHFS010000021">
    <property type="protein sequence ID" value="MEF2114330.1"/>
    <property type="molecule type" value="Genomic_DNA"/>
</dbReference>
<name>A0ABU7USE1_9CLOT</name>
<dbReference type="PANTHER" id="PTHR32256">
    <property type="match status" value="1"/>
</dbReference>
<keyword evidence="1" id="KW-0732">Signal</keyword>
<protein>
    <submittedName>
        <fullName evidence="4">DUF5050 domain-containing protein</fullName>
    </submittedName>
</protein>
<feature type="signal peptide" evidence="1">
    <location>
        <begin position="1"/>
        <end position="29"/>
    </location>
</feature>